<dbReference type="EMBL" id="JADYXP020000013">
    <property type="protein sequence ID" value="KAL0111732.1"/>
    <property type="molecule type" value="Genomic_DNA"/>
</dbReference>
<reference evidence="1 2" key="1">
    <citation type="submission" date="2023-03" db="EMBL/GenBank/DDBJ databases">
        <title>High recombination rates correlate with genetic variation in Cardiocondyla obscurior ants.</title>
        <authorList>
            <person name="Errbii M."/>
        </authorList>
    </citation>
    <scope>NUCLEOTIDE SEQUENCE [LARGE SCALE GENOMIC DNA]</scope>
    <source>
        <strain evidence="1">Alpha-2009</strain>
        <tissue evidence="1">Whole body</tissue>
    </source>
</reference>
<sequence length="89" mass="10542">MIHIHSRSIVLYLGRTNLFQIIRLTVRKEAPYTSLLLRTCIMYGCVCRRYSVTVYFYGVEFFFINIPVFVSRTKPCRSLGEFYSHSQSF</sequence>
<dbReference type="AlphaFoldDB" id="A0AAW2FCQ7"/>
<proteinExistence type="predicted"/>
<comment type="caution">
    <text evidence="1">The sequence shown here is derived from an EMBL/GenBank/DDBJ whole genome shotgun (WGS) entry which is preliminary data.</text>
</comment>
<evidence type="ECO:0000313" key="1">
    <source>
        <dbReference type="EMBL" id="KAL0111732.1"/>
    </source>
</evidence>
<dbReference type="Proteomes" id="UP001430953">
    <property type="component" value="Unassembled WGS sequence"/>
</dbReference>
<evidence type="ECO:0000313" key="2">
    <source>
        <dbReference type="Proteomes" id="UP001430953"/>
    </source>
</evidence>
<keyword evidence="2" id="KW-1185">Reference proteome</keyword>
<accession>A0AAW2FCQ7</accession>
<organism evidence="1 2">
    <name type="scientific">Cardiocondyla obscurior</name>
    <dbReference type="NCBI Taxonomy" id="286306"/>
    <lineage>
        <taxon>Eukaryota</taxon>
        <taxon>Metazoa</taxon>
        <taxon>Ecdysozoa</taxon>
        <taxon>Arthropoda</taxon>
        <taxon>Hexapoda</taxon>
        <taxon>Insecta</taxon>
        <taxon>Pterygota</taxon>
        <taxon>Neoptera</taxon>
        <taxon>Endopterygota</taxon>
        <taxon>Hymenoptera</taxon>
        <taxon>Apocrita</taxon>
        <taxon>Aculeata</taxon>
        <taxon>Formicoidea</taxon>
        <taxon>Formicidae</taxon>
        <taxon>Myrmicinae</taxon>
        <taxon>Cardiocondyla</taxon>
    </lineage>
</organism>
<name>A0AAW2FCQ7_9HYME</name>
<protein>
    <submittedName>
        <fullName evidence="1">Uncharacterized protein</fullName>
    </submittedName>
</protein>
<gene>
    <name evidence="1" type="ORF">PUN28_013135</name>
</gene>